<dbReference type="CDD" id="cd07890">
    <property type="entry name" value="CYTH-like_AC_IV-like"/>
    <property type="match status" value="1"/>
</dbReference>
<evidence type="ECO:0000259" key="2">
    <source>
        <dbReference type="PROSITE" id="PS51707"/>
    </source>
</evidence>
<feature type="region of interest" description="Disordered" evidence="1">
    <location>
        <begin position="180"/>
        <end position="199"/>
    </location>
</feature>
<evidence type="ECO:0000313" key="3">
    <source>
        <dbReference type="EMBL" id="MBH5391431.1"/>
    </source>
</evidence>
<keyword evidence="4" id="KW-1185">Reference proteome</keyword>
<organism evidence="3 4">
    <name type="scientific">Bradyrhizobium diversitatis</name>
    <dbReference type="NCBI Taxonomy" id="2755406"/>
    <lineage>
        <taxon>Bacteria</taxon>
        <taxon>Pseudomonadati</taxon>
        <taxon>Pseudomonadota</taxon>
        <taxon>Alphaproteobacteria</taxon>
        <taxon>Hyphomicrobiales</taxon>
        <taxon>Nitrobacteraceae</taxon>
        <taxon>Bradyrhizobium</taxon>
    </lineage>
</organism>
<name>A0ABS0PDW5_9BRAD</name>
<dbReference type="RefSeq" id="WP_197969148.1">
    <property type="nucleotide sequence ID" value="NZ_JACEGD010000047.1"/>
</dbReference>
<dbReference type="Pfam" id="PF01928">
    <property type="entry name" value="CYTH"/>
    <property type="match status" value="1"/>
</dbReference>
<accession>A0ABS0PDW5</accession>
<dbReference type="PROSITE" id="PS51707">
    <property type="entry name" value="CYTH"/>
    <property type="match status" value="1"/>
</dbReference>
<comment type="caution">
    <text evidence="3">The sequence shown here is derived from an EMBL/GenBank/DDBJ whole genome shotgun (WGS) entry which is preliminary data.</text>
</comment>
<sequence>MQTIDRCLKEGIPITVQTVITSLNDNFDDWCDLRDWLVSRGVRHWVLHVVVKGGSARRIEEAARGKRSGGISPSQQVYQRLWRLVDETMRLNLPIDIRCTDTDTTPNSVLLIGSKGDLYTEGYAHKGKVPLYKVGDARPDLIQALWPHLDRFGHARRYLNWNPWFFDGNSLEEICRNIDTPPVSEGQNNRNPVETESKHPVIDERKLHQLLKKHGFRADAPTTFQRDEYFDTPELLSKRLDYVVRLRNEDGSLAVALKGPRHWIGEAYSRIELEFPAGSENLVRDALSRSGFGVTWFFEKRRTTFRRPGDGLIVALDEIPELGHFLEIEGKLSEIRKLEELLNGVLGPHEKRNYAELFRAFKLDAGVRPESIVGAAFSKSS</sequence>
<feature type="domain" description="CYTH" evidence="2">
    <location>
        <begin position="192"/>
        <end position="360"/>
    </location>
</feature>
<dbReference type="PANTHER" id="PTHR21028">
    <property type="entry name" value="SI:CH211-156B7.4"/>
    <property type="match status" value="1"/>
</dbReference>
<dbReference type="Proteomes" id="UP001194539">
    <property type="component" value="Unassembled WGS sequence"/>
</dbReference>
<reference evidence="3 4" key="1">
    <citation type="submission" date="2020-07" db="EMBL/GenBank/DDBJ databases">
        <title>Bradyrhizobium diversity isolated from nodules of indigenous legumes of Western Australia.</title>
        <authorList>
            <person name="Klepa M.S."/>
        </authorList>
    </citation>
    <scope>NUCLEOTIDE SEQUENCE [LARGE SCALE GENOMIC DNA]</scope>
    <source>
        <strain evidence="3 4">CNPSo 4019</strain>
    </source>
</reference>
<dbReference type="InterPro" id="IPR023577">
    <property type="entry name" value="CYTH_domain"/>
</dbReference>
<dbReference type="InterPro" id="IPR033469">
    <property type="entry name" value="CYTH-like_dom_sf"/>
</dbReference>
<dbReference type="EMBL" id="JACEGD010000047">
    <property type="protein sequence ID" value="MBH5391431.1"/>
    <property type="molecule type" value="Genomic_DNA"/>
</dbReference>
<protein>
    <submittedName>
        <fullName evidence="3">Class IV adenylate cyclase</fullName>
    </submittedName>
</protein>
<gene>
    <name evidence="3" type="ORF">H1B27_34915</name>
</gene>
<dbReference type="SUPFAM" id="SSF102114">
    <property type="entry name" value="Radical SAM enzymes"/>
    <property type="match status" value="1"/>
</dbReference>
<dbReference type="InterPro" id="IPR058240">
    <property type="entry name" value="rSAM_sf"/>
</dbReference>
<dbReference type="Gene3D" id="2.40.320.10">
    <property type="entry name" value="Hypothetical Protein Pfu-838710-001"/>
    <property type="match status" value="1"/>
</dbReference>
<proteinExistence type="predicted"/>
<dbReference type="InterPro" id="IPR008173">
    <property type="entry name" value="Adenylyl_cyclase_CyaB"/>
</dbReference>
<dbReference type="SUPFAM" id="SSF55154">
    <property type="entry name" value="CYTH-like phosphatases"/>
    <property type="match status" value="1"/>
</dbReference>
<dbReference type="PANTHER" id="PTHR21028:SF2">
    <property type="entry name" value="CYTH DOMAIN-CONTAINING PROTEIN"/>
    <property type="match status" value="1"/>
</dbReference>
<evidence type="ECO:0000313" key="4">
    <source>
        <dbReference type="Proteomes" id="UP001194539"/>
    </source>
</evidence>
<evidence type="ECO:0000256" key="1">
    <source>
        <dbReference type="SAM" id="MobiDB-lite"/>
    </source>
</evidence>